<dbReference type="InterPro" id="IPR011008">
    <property type="entry name" value="Dimeric_a/b-barrel"/>
</dbReference>
<proteinExistence type="predicted"/>
<keyword evidence="3" id="KW-1185">Reference proteome</keyword>
<feature type="domain" description="ABM" evidence="1">
    <location>
        <begin position="2"/>
        <end position="94"/>
    </location>
</feature>
<dbReference type="Gene3D" id="3.30.70.100">
    <property type="match status" value="1"/>
</dbReference>
<organism evidence="2 3">
    <name type="scientific">Mycolicibacterium poriferae</name>
    <dbReference type="NCBI Taxonomy" id="39694"/>
    <lineage>
        <taxon>Bacteria</taxon>
        <taxon>Bacillati</taxon>
        <taxon>Actinomycetota</taxon>
        <taxon>Actinomycetes</taxon>
        <taxon>Mycobacteriales</taxon>
        <taxon>Mycobacteriaceae</taxon>
        <taxon>Mycolicibacterium</taxon>
    </lineage>
</organism>
<protein>
    <recommendedName>
        <fullName evidence="1">ABM domain-containing protein</fullName>
    </recommendedName>
</protein>
<dbReference type="AlphaFoldDB" id="A0A6N4VCX5"/>
<dbReference type="Pfam" id="PF03992">
    <property type="entry name" value="ABM"/>
    <property type="match status" value="1"/>
</dbReference>
<evidence type="ECO:0000313" key="3">
    <source>
        <dbReference type="Proteomes" id="UP000466785"/>
    </source>
</evidence>
<evidence type="ECO:0000259" key="1">
    <source>
        <dbReference type="PROSITE" id="PS51725"/>
    </source>
</evidence>
<gene>
    <name evidence="2" type="ORF">MPOR_35070</name>
</gene>
<name>A0A6N4VCX5_9MYCO</name>
<dbReference type="KEGG" id="mpof:MPOR_35070"/>
<dbReference type="EMBL" id="AP022570">
    <property type="protein sequence ID" value="BBX52481.1"/>
    <property type="molecule type" value="Genomic_DNA"/>
</dbReference>
<evidence type="ECO:0000313" key="2">
    <source>
        <dbReference type="EMBL" id="BBX52481.1"/>
    </source>
</evidence>
<dbReference type="PROSITE" id="PS51725">
    <property type="entry name" value="ABM"/>
    <property type="match status" value="1"/>
</dbReference>
<sequence>MLIVAGHLTVAATQREAYLAGCERVVEQARRMPGCLDFAISADRVDPQRINVFERWRSRTELEAFRGDGPDDAASGALLGAAVAEYDVAAERSLTGADLE</sequence>
<dbReference type="SUPFAM" id="SSF54909">
    <property type="entry name" value="Dimeric alpha+beta barrel"/>
    <property type="match status" value="1"/>
</dbReference>
<dbReference type="RefSeq" id="WP_152517442.1">
    <property type="nucleotide sequence ID" value="NZ_AP022570.1"/>
</dbReference>
<dbReference type="Proteomes" id="UP000466785">
    <property type="component" value="Chromosome"/>
</dbReference>
<reference evidence="2 3" key="1">
    <citation type="journal article" date="2019" name="Emerg. Microbes Infect.">
        <title>Comprehensive subspecies identification of 175 nontuberculous mycobacteria species based on 7547 genomic profiles.</title>
        <authorList>
            <person name="Matsumoto Y."/>
            <person name="Kinjo T."/>
            <person name="Motooka D."/>
            <person name="Nabeya D."/>
            <person name="Jung N."/>
            <person name="Uechi K."/>
            <person name="Horii T."/>
            <person name="Iida T."/>
            <person name="Fujita J."/>
            <person name="Nakamura S."/>
        </authorList>
    </citation>
    <scope>NUCLEOTIDE SEQUENCE [LARGE SCALE GENOMIC DNA]</scope>
    <source>
        <strain evidence="2 3">JCM 12603</strain>
    </source>
</reference>
<accession>A0A6N4VCX5</accession>
<dbReference type="InterPro" id="IPR007138">
    <property type="entry name" value="ABM_dom"/>
</dbReference>